<dbReference type="InterPro" id="IPR000023">
    <property type="entry name" value="Phosphofructokinase_dom"/>
</dbReference>
<evidence type="ECO:0000256" key="15">
    <source>
        <dbReference type="ARBA" id="ARBA00038478"/>
    </source>
</evidence>
<keyword evidence="8 18" id="KW-0808">Transferase</keyword>
<keyword evidence="11" id="KW-0418">Kinase</keyword>
<dbReference type="GO" id="GO:0003872">
    <property type="term" value="F:6-phosphofructokinase activity"/>
    <property type="evidence" value="ECO:0007669"/>
    <property type="project" value="UniProtKB-EC"/>
</dbReference>
<dbReference type="InterPro" id="IPR035966">
    <property type="entry name" value="PKF_sf"/>
</dbReference>
<dbReference type="InterPro" id="IPR009161">
    <property type="entry name" value="6-Pfructokinase_euk"/>
</dbReference>
<dbReference type="Gene3D" id="3.40.50.450">
    <property type="match status" value="2"/>
</dbReference>
<dbReference type="Proteomes" id="UP001266099">
    <property type="component" value="Unassembled WGS sequence"/>
</dbReference>
<keyword evidence="19" id="KW-1185">Reference proteome</keyword>
<dbReference type="SUPFAM" id="SSF53784">
    <property type="entry name" value="Phosphofructokinase"/>
    <property type="match status" value="2"/>
</dbReference>
<dbReference type="EMBL" id="JAVDUJ010000001">
    <property type="protein sequence ID" value="MDR6939053.1"/>
    <property type="molecule type" value="Genomic_DNA"/>
</dbReference>
<organism evidence="18 19">
    <name type="scientific">Arcanobacterium hippocoleae</name>
    <dbReference type="NCBI Taxonomy" id="149017"/>
    <lineage>
        <taxon>Bacteria</taxon>
        <taxon>Bacillati</taxon>
        <taxon>Actinomycetota</taxon>
        <taxon>Actinomycetes</taxon>
        <taxon>Actinomycetales</taxon>
        <taxon>Actinomycetaceae</taxon>
        <taxon>Arcanobacterium</taxon>
    </lineage>
</organism>
<dbReference type="RefSeq" id="WP_374717328.1">
    <property type="nucleotide sequence ID" value="NZ_JAVDUJ010000001.1"/>
</dbReference>
<sequence length="777" mass="84563">MNTQNSADTDPVFKNQSIQPATGVKIGVLTSGGDAQGMNAALRAAVRTAVHEGATPYAIREGWKGAVEGGKFIEELAWSDVSNILNSGGTAIGTARCDEFRERAGIKKAVQNLVEKGIDRLVVIGGDGTLSGADELRELWPELLAELIAEGAISESLGARHQKLYLAGVVGSIDNDLVGTDMTVGADSALHRIIEAIDAIASTAASHQRTFIIEVMGRNCGYLALMSAIAGGCDYVFIPELPPAANWREEMCEKLRTGRAHGRRDSLVIVAEGAIDREGKPITSQMVKELLESELGEDVRLTSLGHVQRGGTPSAYDRWMPTLLGYTAAWEMIHADESVQPMIIGTRSNRLMRLPMMETIANTRAVKKYIKEKNWDAAIASRGTGYREMIDLFETISAPLPTQSDESLPKPRVGIIHAGGLAPGMNPAARAAVKLGIDRGFEMIGIEGGFPGLLAGDLHELKWGDVEGWAEDGSAELGTRRTIPSVDQYYKLSRAIEDARLDALLIIGGFKGYKAAYSMVHERDRYPAFEIPIACVPASIDNNLPGAEMSIGVDTAINNNAYVIDRIRQSASASQRCFVVETMGRKNGYLALMSAISTGAEKVYLAENGVTLAELSEDTRRMTESFQNGRQLYLVVRNENASEYYTTDLLRRIFEEEGGGLFDVRASIIGHLQQGGNPSPFDRTLAVRMVHKAIDELAAALNSTKPADQKKSFYVGQLAGKMHAYPVTHMPDMIDMDERLPYDPWWKGLEQVLQVVADKQSRKDVGRLPTLVQEIEA</sequence>
<dbReference type="InterPro" id="IPR022953">
    <property type="entry name" value="ATP_PFK"/>
</dbReference>
<dbReference type="Pfam" id="PF00365">
    <property type="entry name" value="PFK"/>
    <property type="match status" value="2"/>
</dbReference>
<evidence type="ECO:0000256" key="5">
    <source>
        <dbReference type="ARBA" id="ARBA00012055"/>
    </source>
</evidence>
<evidence type="ECO:0000256" key="9">
    <source>
        <dbReference type="ARBA" id="ARBA00022723"/>
    </source>
</evidence>
<evidence type="ECO:0000256" key="12">
    <source>
        <dbReference type="ARBA" id="ARBA00022840"/>
    </source>
</evidence>
<keyword evidence="10" id="KW-0547">Nucleotide-binding</keyword>
<evidence type="ECO:0000313" key="18">
    <source>
        <dbReference type="EMBL" id="MDR6939053.1"/>
    </source>
</evidence>
<comment type="function">
    <text evidence="2">Catalyzes the phosphorylation of D-fructose 6-phosphate to fructose 1,6-bisphosphate by ATP, the first committing step of glycolysis.</text>
</comment>
<evidence type="ECO:0000256" key="11">
    <source>
        <dbReference type="ARBA" id="ARBA00022777"/>
    </source>
</evidence>
<evidence type="ECO:0000256" key="13">
    <source>
        <dbReference type="ARBA" id="ARBA00022842"/>
    </source>
</evidence>
<dbReference type="Gene3D" id="3.40.50.460">
    <property type="entry name" value="Phosphofructokinase domain"/>
    <property type="match status" value="2"/>
</dbReference>
<protein>
    <recommendedName>
        <fullName evidence="5">6-phosphofructokinase</fullName>
        <ecNumber evidence="5">2.7.1.11</ecNumber>
    </recommendedName>
</protein>
<proteinExistence type="inferred from homology"/>
<dbReference type="PANTHER" id="PTHR13697">
    <property type="entry name" value="PHOSPHOFRUCTOKINASE"/>
    <property type="match status" value="1"/>
</dbReference>
<dbReference type="PANTHER" id="PTHR13697:SF4">
    <property type="entry name" value="ATP-DEPENDENT 6-PHOSPHOFRUCTOKINASE"/>
    <property type="match status" value="1"/>
</dbReference>
<accession>A0ABU1T104</accession>
<comment type="cofactor">
    <cofactor evidence="1">
        <name>Mg(2+)</name>
        <dbReference type="ChEBI" id="CHEBI:18420"/>
    </cofactor>
</comment>
<dbReference type="PROSITE" id="PS00433">
    <property type="entry name" value="PHOSPHOFRUCTOKINASE"/>
    <property type="match status" value="2"/>
</dbReference>
<evidence type="ECO:0000256" key="6">
    <source>
        <dbReference type="ARBA" id="ARBA00022490"/>
    </source>
</evidence>
<keyword evidence="6" id="KW-0963">Cytoplasm</keyword>
<comment type="catalytic activity">
    <reaction evidence="16">
        <text>beta-D-fructose 6-phosphate + ATP = beta-D-fructose 1,6-bisphosphate + ADP + H(+)</text>
        <dbReference type="Rhea" id="RHEA:16109"/>
        <dbReference type="ChEBI" id="CHEBI:15378"/>
        <dbReference type="ChEBI" id="CHEBI:30616"/>
        <dbReference type="ChEBI" id="CHEBI:32966"/>
        <dbReference type="ChEBI" id="CHEBI:57634"/>
        <dbReference type="ChEBI" id="CHEBI:456216"/>
        <dbReference type="EC" id="2.7.1.11"/>
    </reaction>
</comment>
<feature type="domain" description="Phosphofructokinase" evidence="17">
    <location>
        <begin position="25"/>
        <end position="329"/>
    </location>
</feature>
<evidence type="ECO:0000256" key="10">
    <source>
        <dbReference type="ARBA" id="ARBA00022741"/>
    </source>
</evidence>
<dbReference type="NCBIfam" id="TIGR02478">
    <property type="entry name" value="6PF1K_euk"/>
    <property type="match status" value="1"/>
</dbReference>
<evidence type="ECO:0000256" key="3">
    <source>
        <dbReference type="ARBA" id="ARBA00004496"/>
    </source>
</evidence>
<keyword evidence="12" id="KW-0067">ATP-binding</keyword>
<comment type="caution">
    <text evidence="18">The sequence shown here is derived from an EMBL/GenBank/DDBJ whole genome shotgun (WGS) entry which is preliminary data.</text>
</comment>
<name>A0ABU1T104_9ACTO</name>
<comment type="pathway">
    <text evidence="4">Carbohydrate degradation; glycolysis; D-glyceraldehyde 3-phosphate and glycerone phosphate from D-glucose: step 3/4.</text>
</comment>
<evidence type="ECO:0000256" key="8">
    <source>
        <dbReference type="ARBA" id="ARBA00022679"/>
    </source>
</evidence>
<evidence type="ECO:0000256" key="1">
    <source>
        <dbReference type="ARBA" id="ARBA00001946"/>
    </source>
</evidence>
<keyword evidence="9" id="KW-0479">Metal-binding</keyword>
<evidence type="ECO:0000256" key="4">
    <source>
        <dbReference type="ARBA" id="ARBA00004679"/>
    </source>
</evidence>
<evidence type="ECO:0000256" key="16">
    <source>
        <dbReference type="ARBA" id="ARBA00048070"/>
    </source>
</evidence>
<dbReference type="EC" id="2.7.1.11" evidence="5"/>
<comment type="subcellular location">
    <subcellularLocation>
        <location evidence="3">Cytoplasm</location>
    </subcellularLocation>
</comment>
<reference evidence="18 19" key="1">
    <citation type="submission" date="2023-07" db="EMBL/GenBank/DDBJ databases">
        <title>Sequencing the genomes of 1000 actinobacteria strains.</title>
        <authorList>
            <person name="Klenk H.-P."/>
        </authorList>
    </citation>
    <scope>NUCLEOTIDE SEQUENCE [LARGE SCALE GENOMIC DNA]</scope>
    <source>
        <strain evidence="18 19">DSM 15539</strain>
    </source>
</reference>
<keyword evidence="14" id="KW-0324">Glycolysis</keyword>
<evidence type="ECO:0000313" key="19">
    <source>
        <dbReference type="Proteomes" id="UP001266099"/>
    </source>
</evidence>
<gene>
    <name evidence="18" type="ORF">J2S36_000596</name>
</gene>
<keyword evidence="7" id="KW-0021">Allosteric enzyme</keyword>
<evidence type="ECO:0000256" key="14">
    <source>
        <dbReference type="ARBA" id="ARBA00023152"/>
    </source>
</evidence>
<evidence type="ECO:0000259" key="17">
    <source>
        <dbReference type="Pfam" id="PF00365"/>
    </source>
</evidence>
<feature type="domain" description="Phosphofructokinase" evidence="17">
    <location>
        <begin position="412"/>
        <end position="695"/>
    </location>
</feature>
<dbReference type="PRINTS" id="PR00476">
    <property type="entry name" value="PHFRCTKINASE"/>
</dbReference>
<evidence type="ECO:0000256" key="7">
    <source>
        <dbReference type="ARBA" id="ARBA00022533"/>
    </source>
</evidence>
<keyword evidence="13" id="KW-0460">Magnesium</keyword>
<dbReference type="InterPro" id="IPR015912">
    <property type="entry name" value="Phosphofructokinase_CS"/>
</dbReference>
<comment type="similarity">
    <text evidence="15">Belongs to the phosphofructokinase type A (PFKA) family.</text>
</comment>
<evidence type="ECO:0000256" key="2">
    <source>
        <dbReference type="ARBA" id="ARBA00002659"/>
    </source>
</evidence>